<sequence length="124" mass="14627">MQGRRSLLMYNHRFKRYLRKLGGLRNFPNRQRLDAEDLSLKALEALQTQLLELQMVESVFCEIRKEKMKGLEKEEEMTHIETDPDAARRKITSLFDHSEEMLRQGKKNRPGFGAPLPSQKKKKI</sequence>
<evidence type="ECO:0000313" key="3">
    <source>
        <dbReference type="Proteomes" id="UP000316621"/>
    </source>
</evidence>
<proteinExistence type="predicted"/>
<dbReference type="Gramene" id="RZC55350">
    <property type="protein sequence ID" value="RZC55350"/>
    <property type="gene ID" value="C5167_014213"/>
</dbReference>
<feature type="region of interest" description="Disordered" evidence="1">
    <location>
        <begin position="97"/>
        <end position="124"/>
    </location>
</feature>
<accession>A0A4Y7J5L7</accession>
<keyword evidence="3" id="KW-1185">Reference proteome</keyword>
<reference evidence="2 3" key="1">
    <citation type="journal article" date="2018" name="Science">
        <title>The opium poppy genome and morphinan production.</title>
        <authorList>
            <person name="Guo L."/>
            <person name="Winzer T."/>
            <person name="Yang X."/>
            <person name="Li Y."/>
            <person name="Ning Z."/>
            <person name="He Z."/>
            <person name="Teodor R."/>
            <person name="Lu Y."/>
            <person name="Bowser T.A."/>
            <person name="Graham I.A."/>
            <person name="Ye K."/>
        </authorList>
    </citation>
    <scope>NUCLEOTIDE SEQUENCE [LARGE SCALE GENOMIC DNA]</scope>
    <source>
        <strain evidence="3">cv. HN1</strain>
        <tissue evidence="2">Leaves</tissue>
    </source>
</reference>
<evidence type="ECO:0000256" key="1">
    <source>
        <dbReference type="SAM" id="MobiDB-lite"/>
    </source>
</evidence>
<gene>
    <name evidence="2" type="ORF">C5167_014213</name>
</gene>
<protein>
    <submittedName>
        <fullName evidence="2">Uncharacterized protein</fullName>
    </submittedName>
</protein>
<dbReference type="AlphaFoldDB" id="A0A4Y7J5L7"/>
<dbReference type="EMBL" id="CM010717">
    <property type="protein sequence ID" value="RZC55350.1"/>
    <property type="molecule type" value="Genomic_DNA"/>
</dbReference>
<organism evidence="2 3">
    <name type="scientific">Papaver somniferum</name>
    <name type="common">Opium poppy</name>
    <dbReference type="NCBI Taxonomy" id="3469"/>
    <lineage>
        <taxon>Eukaryota</taxon>
        <taxon>Viridiplantae</taxon>
        <taxon>Streptophyta</taxon>
        <taxon>Embryophyta</taxon>
        <taxon>Tracheophyta</taxon>
        <taxon>Spermatophyta</taxon>
        <taxon>Magnoliopsida</taxon>
        <taxon>Ranunculales</taxon>
        <taxon>Papaveraceae</taxon>
        <taxon>Papaveroideae</taxon>
        <taxon>Papaver</taxon>
    </lineage>
</organism>
<evidence type="ECO:0000313" key="2">
    <source>
        <dbReference type="EMBL" id="RZC55350.1"/>
    </source>
</evidence>
<dbReference type="Proteomes" id="UP000316621">
    <property type="component" value="Chromosome 3"/>
</dbReference>
<name>A0A4Y7J5L7_PAPSO</name>